<keyword evidence="1" id="KW-0472">Membrane</keyword>
<dbReference type="Proteomes" id="UP000054314">
    <property type="component" value="Unassembled WGS sequence"/>
</dbReference>
<dbReference type="AlphaFoldDB" id="A0A0A0BNJ0"/>
<proteinExistence type="predicted"/>
<gene>
    <name evidence="2" type="ORF">N869_05710</name>
</gene>
<evidence type="ECO:0000313" key="3">
    <source>
        <dbReference type="Proteomes" id="UP000054314"/>
    </source>
</evidence>
<reference evidence="2 3" key="1">
    <citation type="submission" date="2013-08" db="EMBL/GenBank/DDBJ databases">
        <title>Genome sequencing of Cellulomonas bogoriensis 69B4.</title>
        <authorList>
            <person name="Chen F."/>
            <person name="Li Y."/>
            <person name="Wang G."/>
        </authorList>
    </citation>
    <scope>NUCLEOTIDE SEQUENCE [LARGE SCALE GENOMIC DNA]</scope>
    <source>
        <strain evidence="2 3">69B4</strain>
    </source>
</reference>
<keyword evidence="1" id="KW-1133">Transmembrane helix</keyword>
<accession>A0A0A0BNJ0</accession>
<keyword evidence="1" id="KW-0812">Transmembrane</keyword>
<feature type="transmembrane region" description="Helical" evidence="1">
    <location>
        <begin position="32"/>
        <end position="56"/>
    </location>
</feature>
<protein>
    <submittedName>
        <fullName evidence="2">Uncharacterized protein</fullName>
    </submittedName>
</protein>
<evidence type="ECO:0000313" key="2">
    <source>
        <dbReference type="EMBL" id="KGM10068.1"/>
    </source>
</evidence>
<name>A0A0A0BNJ0_9CELL</name>
<comment type="caution">
    <text evidence="2">The sequence shown here is derived from an EMBL/GenBank/DDBJ whole genome shotgun (WGS) entry which is preliminary data.</text>
</comment>
<evidence type="ECO:0000256" key="1">
    <source>
        <dbReference type="SAM" id="Phobius"/>
    </source>
</evidence>
<sequence length="61" mass="6125">MGGVPTTGGMFQGFDVALLATAPTAVLLWADVGVAAVATVQTVLTVVVAAGVLWAVGRRRD</sequence>
<dbReference type="EMBL" id="AXCZ01000158">
    <property type="protein sequence ID" value="KGM10068.1"/>
    <property type="molecule type" value="Genomic_DNA"/>
</dbReference>
<keyword evidence="3" id="KW-1185">Reference proteome</keyword>
<organism evidence="2 3">
    <name type="scientific">Cellulomonas bogoriensis 69B4 = DSM 16987</name>
    <dbReference type="NCBI Taxonomy" id="1386082"/>
    <lineage>
        <taxon>Bacteria</taxon>
        <taxon>Bacillati</taxon>
        <taxon>Actinomycetota</taxon>
        <taxon>Actinomycetes</taxon>
        <taxon>Micrococcales</taxon>
        <taxon>Cellulomonadaceae</taxon>
        <taxon>Cellulomonas</taxon>
    </lineage>
</organism>